<dbReference type="GeneID" id="39475589"/>
<keyword evidence="9" id="KW-0614">Plasmid</keyword>
<proteinExistence type="inferred from homology"/>
<evidence type="ECO:0000256" key="3">
    <source>
        <dbReference type="ARBA" id="ARBA00022475"/>
    </source>
</evidence>
<dbReference type="EMBL" id="CP032824">
    <property type="protein sequence ID" value="AYJ81207.1"/>
    <property type="molecule type" value="Genomic_DNA"/>
</dbReference>
<sequence length="405" mass="46051">MLFKYKGYDSTGLKVKAKLEASNIEEAKAKLKAKSIFYTSLEKEQSLIFSNIYFKRVKTINLLELSQLSRDLSIYLNSGISIIQAIDLLKQRYKNNNILGSFFESISTYLDEGKTFYQALENQTALRLPDFYKQSIKISENGGLLENVLMEMASFLKEQSKIKNQVIQAMAYPLFILVISFFMVGFILSFIVPKITGIFTQINQDLPLVTKIVIALGDFFQYNFYYIIIVIVFIVGTFIFLLKRSNNFLFAFDRFCLKIPFFSKIIEQSELSRFAYMNSVLIKSGIPIVQAINLSANILRNTVIKRVFVEASKSVVEGKKLSVLLANNKIYKIDEAFIHSISIGEDTSRLSQILSNLASIYNEANKDKISIFLSLLEPIFMLIVGTIIGFIVIAMLLPIFSMNLG</sequence>
<dbReference type="Proteomes" id="UP000273809">
    <property type="component" value="Plasmid pACRY43158"/>
</dbReference>
<feature type="transmembrane region" description="Helical" evidence="7">
    <location>
        <begin position="169"/>
        <end position="192"/>
    </location>
</feature>
<dbReference type="GO" id="GO:0005886">
    <property type="term" value="C:plasma membrane"/>
    <property type="evidence" value="ECO:0007669"/>
    <property type="project" value="UniProtKB-SubCell"/>
</dbReference>
<feature type="domain" description="Type II secretion system protein GspF" evidence="8">
    <location>
        <begin position="279"/>
        <end position="398"/>
    </location>
</feature>
<reference evidence="9 10" key="1">
    <citation type="submission" date="2018-10" db="EMBL/GenBank/DDBJ databases">
        <title>Complete genome sequences of Arcobacter cryaerophilus strains ATCC 43158 and ATCC 49615.</title>
        <authorList>
            <person name="Miller W.G."/>
            <person name="Yee E."/>
            <person name="Bono J.L."/>
        </authorList>
    </citation>
    <scope>NUCLEOTIDE SEQUENCE [LARGE SCALE GENOMIC DNA]</scope>
    <source>
        <strain evidence="9 10">ATCC 43158</strain>
        <plasmid evidence="10">pacry43158</plasmid>
    </source>
</reference>
<feature type="transmembrane region" description="Helical" evidence="7">
    <location>
        <begin position="224"/>
        <end position="242"/>
    </location>
</feature>
<dbReference type="PRINTS" id="PR00812">
    <property type="entry name" value="BCTERIALGSPF"/>
</dbReference>
<evidence type="ECO:0000256" key="2">
    <source>
        <dbReference type="ARBA" id="ARBA00005745"/>
    </source>
</evidence>
<dbReference type="InterPro" id="IPR018076">
    <property type="entry name" value="T2SS_GspF_dom"/>
</dbReference>
<evidence type="ECO:0000256" key="1">
    <source>
        <dbReference type="ARBA" id="ARBA00004651"/>
    </source>
</evidence>
<evidence type="ECO:0000256" key="5">
    <source>
        <dbReference type="ARBA" id="ARBA00022989"/>
    </source>
</evidence>
<feature type="domain" description="Type II secretion system protein GspF" evidence="8">
    <location>
        <begin position="69"/>
        <end position="193"/>
    </location>
</feature>
<keyword evidence="6 7" id="KW-0472">Membrane</keyword>
<dbReference type="KEGG" id="acre:ACRYA_a0082"/>
<dbReference type="PANTHER" id="PTHR30012">
    <property type="entry name" value="GENERAL SECRETION PATHWAY PROTEIN"/>
    <property type="match status" value="1"/>
</dbReference>
<comment type="similarity">
    <text evidence="2">Belongs to the GSP F family.</text>
</comment>
<dbReference type="PANTHER" id="PTHR30012:SF0">
    <property type="entry name" value="TYPE II SECRETION SYSTEM PROTEIN F-RELATED"/>
    <property type="match status" value="1"/>
</dbReference>
<feature type="transmembrane region" description="Helical" evidence="7">
    <location>
        <begin position="379"/>
        <end position="400"/>
    </location>
</feature>
<name>A0AAD0U109_9BACT</name>
<evidence type="ECO:0000313" key="9">
    <source>
        <dbReference type="EMBL" id="AYJ81207.1"/>
    </source>
</evidence>
<evidence type="ECO:0000313" key="10">
    <source>
        <dbReference type="Proteomes" id="UP000273809"/>
    </source>
</evidence>
<geneLocation type="plasmid" evidence="10">
    <name>pacry43158</name>
</geneLocation>
<keyword evidence="5 7" id="KW-1133">Transmembrane helix</keyword>
<evidence type="ECO:0000256" key="4">
    <source>
        <dbReference type="ARBA" id="ARBA00022692"/>
    </source>
</evidence>
<keyword evidence="4 7" id="KW-0812">Transmembrane</keyword>
<dbReference type="RefSeq" id="WP_105918269.1">
    <property type="nucleotide sequence ID" value="NZ_CP021073.1"/>
</dbReference>
<dbReference type="Gene3D" id="1.20.81.30">
    <property type="entry name" value="Type II secretion system (T2SS), domain F"/>
    <property type="match status" value="2"/>
</dbReference>
<comment type="subcellular location">
    <subcellularLocation>
        <location evidence="1">Cell membrane</location>
        <topology evidence="1">Multi-pass membrane protein</topology>
    </subcellularLocation>
</comment>
<organism evidence="9 10">
    <name type="scientific">Aliarcobacter cryaerophilus ATCC 43158</name>
    <dbReference type="NCBI Taxonomy" id="1032070"/>
    <lineage>
        <taxon>Bacteria</taxon>
        <taxon>Pseudomonadati</taxon>
        <taxon>Campylobacterota</taxon>
        <taxon>Epsilonproteobacteria</taxon>
        <taxon>Campylobacterales</taxon>
        <taxon>Arcobacteraceae</taxon>
        <taxon>Aliarcobacter</taxon>
    </lineage>
</organism>
<gene>
    <name evidence="9" type="ORF">ACRYA_a0082</name>
</gene>
<dbReference type="InterPro" id="IPR042094">
    <property type="entry name" value="T2SS_GspF_sf"/>
</dbReference>
<evidence type="ECO:0000256" key="7">
    <source>
        <dbReference type="SAM" id="Phobius"/>
    </source>
</evidence>
<keyword evidence="3" id="KW-1003">Cell membrane</keyword>
<evidence type="ECO:0000256" key="6">
    <source>
        <dbReference type="ARBA" id="ARBA00023136"/>
    </source>
</evidence>
<evidence type="ECO:0000259" key="8">
    <source>
        <dbReference type="Pfam" id="PF00482"/>
    </source>
</evidence>
<dbReference type="InterPro" id="IPR003004">
    <property type="entry name" value="GspF/PilC"/>
</dbReference>
<dbReference type="AlphaFoldDB" id="A0AAD0U109"/>
<accession>A0AAD0U109</accession>
<protein>
    <submittedName>
        <fullName evidence="9">Type II secretion/transformation system, F protein</fullName>
    </submittedName>
</protein>
<dbReference type="Pfam" id="PF00482">
    <property type="entry name" value="T2SSF"/>
    <property type="match status" value="2"/>
</dbReference>